<evidence type="ECO:0000256" key="1">
    <source>
        <dbReference type="SAM" id="MobiDB-lite"/>
    </source>
</evidence>
<keyword evidence="4" id="KW-1185">Reference proteome</keyword>
<keyword evidence="2" id="KW-0812">Transmembrane</keyword>
<feature type="region of interest" description="Disordered" evidence="1">
    <location>
        <begin position="94"/>
        <end position="198"/>
    </location>
</feature>
<proteinExistence type="predicted"/>
<sequence length="198" mass="21686">MSGFSSFVKTIFIPLLVAALLYVLVSFVLLPLHRRYVRKYQHYLPLPAASADALHTLSTTTSPSWIRARLSGLYNAASARLPFALPFAAAPRTASATPLGGYNDDDDDSDFDIEDGEGEGMVGFEPMEQERRREALERQRGRGRGRGGRGGAADDVGRSERRLSRELEEGFRDSSSESEDDGANARGVNTVVGARIHR</sequence>
<organism evidence="3 4">
    <name type="scientific">Neofusicoccum ribis</name>
    <dbReference type="NCBI Taxonomy" id="45134"/>
    <lineage>
        <taxon>Eukaryota</taxon>
        <taxon>Fungi</taxon>
        <taxon>Dikarya</taxon>
        <taxon>Ascomycota</taxon>
        <taxon>Pezizomycotina</taxon>
        <taxon>Dothideomycetes</taxon>
        <taxon>Dothideomycetes incertae sedis</taxon>
        <taxon>Botryosphaeriales</taxon>
        <taxon>Botryosphaeriaceae</taxon>
        <taxon>Neofusicoccum</taxon>
    </lineage>
</organism>
<accession>A0ABR3T3F8</accession>
<feature type="transmembrane region" description="Helical" evidence="2">
    <location>
        <begin position="12"/>
        <end position="32"/>
    </location>
</feature>
<dbReference type="Proteomes" id="UP001521116">
    <property type="component" value="Unassembled WGS sequence"/>
</dbReference>
<feature type="compositionally biased region" description="Basic and acidic residues" evidence="1">
    <location>
        <begin position="155"/>
        <end position="175"/>
    </location>
</feature>
<protein>
    <submittedName>
        <fullName evidence="3">Uncharacterized protein</fullName>
    </submittedName>
</protein>
<evidence type="ECO:0000313" key="4">
    <source>
        <dbReference type="Proteomes" id="UP001521116"/>
    </source>
</evidence>
<dbReference type="EMBL" id="JAJVDC020000018">
    <property type="protein sequence ID" value="KAL1633977.1"/>
    <property type="molecule type" value="Genomic_DNA"/>
</dbReference>
<keyword evidence="2" id="KW-1133">Transmembrane helix</keyword>
<name>A0ABR3T3F8_9PEZI</name>
<feature type="compositionally biased region" description="Acidic residues" evidence="1">
    <location>
        <begin position="103"/>
        <end position="118"/>
    </location>
</feature>
<reference evidence="3 4" key="1">
    <citation type="submission" date="2024-02" db="EMBL/GenBank/DDBJ databases">
        <title>De novo assembly and annotation of 12 fungi associated with fruit tree decline syndrome in Ontario, Canada.</title>
        <authorList>
            <person name="Sulman M."/>
            <person name="Ellouze W."/>
            <person name="Ilyukhin E."/>
        </authorList>
    </citation>
    <scope>NUCLEOTIDE SEQUENCE [LARGE SCALE GENOMIC DNA]</scope>
    <source>
        <strain evidence="3 4">M1-105</strain>
    </source>
</reference>
<comment type="caution">
    <text evidence="3">The sequence shown here is derived from an EMBL/GenBank/DDBJ whole genome shotgun (WGS) entry which is preliminary data.</text>
</comment>
<gene>
    <name evidence="3" type="ORF">SLS56_002568</name>
</gene>
<evidence type="ECO:0000313" key="3">
    <source>
        <dbReference type="EMBL" id="KAL1633977.1"/>
    </source>
</evidence>
<evidence type="ECO:0000256" key="2">
    <source>
        <dbReference type="SAM" id="Phobius"/>
    </source>
</evidence>
<feature type="compositionally biased region" description="Basic and acidic residues" evidence="1">
    <location>
        <begin position="128"/>
        <end position="140"/>
    </location>
</feature>
<keyword evidence="2" id="KW-0472">Membrane</keyword>